<name>A0ABN7ZGU7_9BURK</name>
<dbReference type="EMBL" id="CAJZAH010000010">
    <property type="protein sequence ID" value="CAG9183906.1"/>
    <property type="molecule type" value="Genomic_DNA"/>
</dbReference>
<protein>
    <submittedName>
        <fullName evidence="1">Uncharacterized protein</fullName>
    </submittedName>
</protein>
<evidence type="ECO:0000313" key="1">
    <source>
        <dbReference type="EMBL" id="CAG9183906.1"/>
    </source>
</evidence>
<sequence>MINSNPSHSVRGASGGVGVGLPLRITLQRWGLSPEEALSALEECRAAGRDVEASVLWQLGELPGVVPDLVIHLVDAKGLVGTGAAKWNAMGPVHALRSARGRGRAEIAIVMGGIERLPVVRAGCWVQCGKRRLPAALQLLLRVLVEPGAREATVARFRELAAHDIVAQLFCTEADDPHGLIAGVEQALTRVFNTALTEPTLVWLVSPEPIHSALKDRMQFKWSGTALDIRATQGPASPPCAATAIRGLIGLPWPDLVAP</sequence>
<dbReference type="Proteomes" id="UP000721236">
    <property type="component" value="Unassembled WGS sequence"/>
</dbReference>
<comment type="caution">
    <text evidence="1">The sequence shown here is derived from an EMBL/GenBank/DDBJ whole genome shotgun (WGS) entry which is preliminary data.</text>
</comment>
<reference evidence="1 2" key="1">
    <citation type="submission" date="2021-08" db="EMBL/GenBank/DDBJ databases">
        <authorList>
            <person name="Peeters C."/>
        </authorList>
    </citation>
    <scope>NUCLEOTIDE SEQUENCE [LARGE SCALE GENOMIC DNA]</scope>
    <source>
        <strain evidence="1 2">LMG 21510</strain>
    </source>
</reference>
<organism evidence="1 2">
    <name type="scientific">Cupriavidus respiraculi</name>
    <dbReference type="NCBI Taxonomy" id="195930"/>
    <lineage>
        <taxon>Bacteria</taxon>
        <taxon>Pseudomonadati</taxon>
        <taxon>Pseudomonadota</taxon>
        <taxon>Betaproteobacteria</taxon>
        <taxon>Burkholderiales</taxon>
        <taxon>Burkholderiaceae</taxon>
        <taxon>Cupriavidus</taxon>
    </lineage>
</organism>
<keyword evidence="2" id="KW-1185">Reference proteome</keyword>
<gene>
    <name evidence="1" type="ORF">LMG21510_04975</name>
</gene>
<accession>A0ABN7ZGU7</accession>
<dbReference type="RefSeq" id="WP_222208787.1">
    <property type="nucleotide sequence ID" value="NZ_CAJZAH010000010.1"/>
</dbReference>
<evidence type="ECO:0000313" key="2">
    <source>
        <dbReference type="Proteomes" id="UP000721236"/>
    </source>
</evidence>
<proteinExistence type="predicted"/>